<dbReference type="InterPro" id="IPR001876">
    <property type="entry name" value="Znf_RanBP2"/>
</dbReference>
<feature type="region of interest" description="Disordered" evidence="10">
    <location>
        <begin position="357"/>
        <end position="398"/>
    </location>
</feature>
<evidence type="ECO:0000256" key="4">
    <source>
        <dbReference type="ARBA" id="ARBA00022771"/>
    </source>
</evidence>
<dbReference type="AlphaFoldDB" id="A0A4E0R933"/>
<dbReference type="InterPro" id="IPR036443">
    <property type="entry name" value="Znf_RanBP2_sf"/>
</dbReference>
<feature type="compositionally biased region" description="Gly residues" evidence="10">
    <location>
        <begin position="364"/>
        <end position="378"/>
    </location>
</feature>
<sequence>MADQFSYPGMQQAQPGGYPHFHYPTASGDQNAQLLHGYALPQQGGAGAAAVQGAMFGAQTAASYSFDQSAGGYTQSPSVPVCQVGPGSQMPMQPDMQQFGPLMANAFGQPMSANGAILEAIAHEQGLAGFNPMAFLQDPTGGSARGGSVRGSQRGGYNKFGGPRINSNLPSVTNPDGLREDTVFVSNLPQNIDHETMKAQFGVVGKIKVCFVCQLGGLRLQINSKSGMPMVWIFKEKGIPKGEALVTYEDPQCVQAAIKWFQEHEFLGRKIEVKQAINSQRPVIIPPGGGGGGAQNNAMMSNPNMMNPAGSANTAAALAAAAVAAAASGNTMASLMNNSAAAAASLAALTGATGTQYDGKDYSGAGGRGGSASRGGRGSMTNGSSARTGGSNQAGSREGDWCCAQCCNINFSWREQCNRCHTARSQDMNSTGDVPGMPRPAGVGMPRGGGQGAIPVLSAGAPPTMPGFGRGGPVGASMPMAARGGRGGGPMRGSGVGVGRARPAPY</sequence>
<protein>
    <submittedName>
        <fullName evidence="13">RNA-binding protein EWS</fullName>
    </submittedName>
</protein>
<feature type="region of interest" description="Disordered" evidence="10">
    <location>
        <begin position="483"/>
        <end position="506"/>
    </location>
</feature>
<evidence type="ECO:0000256" key="2">
    <source>
        <dbReference type="ARBA" id="ARBA00008448"/>
    </source>
</evidence>
<evidence type="ECO:0000313" key="13">
    <source>
        <dbReference type="EMBL" id="THD23546.1"/>
    </source>
</evidence>
<keyword evidence="3" id="KW-0479">Metal-binding</keyword>
<dbReference type="GO" id="GO:0008270">
    <property type="term" value="F:zinc ion binding"/>
    <property type="evidence" value="ECO:0007669"/>
    <property type="project" value="UniProtKB-KW"/>
</dbReference>
<reference evidence="13" key="1">
    <citation type="submission" date="2019-03" db="EMBL/GenBank/DDBJ databases">
        <title>Improved annotation for the trematode Fasciola hepatica.</title>
        <authorList>
            <person name="Choi Y.-J."/>
            <person name="Martin J."/>
            <person name="Mitreva M."/>
        </authorList>
    </citation>
    <scope>NUCLEOTIDE SEQUENCE [LARGE SCALE GENOMIC DNA]</scope>
</reference>
<comment type="similarity">
    <text evidence="2">Belongs to the RRM TET family.</text>
</comment>
<dbReference type="SUPFAM" id="SSF54928">
    <property type="entry name" value="RNA-binding domain, RBD"/>
    <property type="match status" value="1"/>
</dbReference>
<evidence type="ECO:0000256" key="5">
    <source>
        <dbReference type="ARBA" id="ARBA00022833"/>
    </source>
</evidence>
<dbReference type="Gene3D" id="3.30.70.330">
    <property type="match status" value="1"/>
</dbReference>
<dbReference type="GO" id="GO:0003723">
    <property type="term" value="F:RNA binding"/>
    <property type="evidence" value="ECO:0007669"/>
    <property type="project" value="UniProtKB-UniRule"/>
</dbReference>
<feature type="compositionally biased region" description="Gly residues" evidence="10">
    <location>
        <begin position="484"/>
        <end position="498"/>
    </location>
</feature>
<comment type="subcellular location">
    <subcellularLocation>
        <location evidence="1">Nucleus</location>
    </subcellularLocation>
</comment>
<proteinExistence type="inferred from homology"/>
<evidence type="ECO:0000313" key="14">
    <source>
        <dbReference type="Proteomes" id="UP000230066"/>
    </source>
</evidence>
<evidence type="ECO:0000256" key="10">
    <source>
        <dbReference type="SAM" id="MobiDB-lite"/>
    </source>
</evidence>
<dbReference type="PROSITE" id="PS01358">
    <property type="entry name" value="ZF_RANBP2_1"/>
    <property type="match status" value="1"/>
</dbReference>
<dbReference type="InterPro" id="IPR035979">
    <property type="entry name" value="RBD_domain_sf"/>
</dbReference>
<dbReference type="EMBL" id="JXXN02002087">
    <property type="protein sequence ID" value="THD23546.1"/>
    <property type="molecule type" value="Genomic_DNA"/>
</dbReference>
<gene>
    <name evidence="13" type="ORF">D915_005781</name>
</gene>
<dbReference type="SUPFAM" id="SSF90209">
    <property type="entry name" value="Ran binding protein zinc finger-like"/>
    <property type="match status" value="1"/>
</dbReference>
<keyword evidence="7" id="KW-0539">Nucleus</keyword>
<dbReference type="Proteomes" id="UP000230066">
    <property type="component" value="Unassembled WGS sequence"/>
</dbReference>
<feature type="domain" description="RanBP2-type" evidence="12">
    <location>
        <begin position="397"/>
        <end position="426"/>
    </location>
</feature>
<dbReference type="InterPro" id="IPR034870">
    <property type="entry name" value="TET_fam"/>
</dbReference>
<keyword evidence="14" id="KW-1185">Reference proteome</keyword>
<comment type="caution">
    <text evidence="13">The sequence shown here is derived from an EMBL/GenBank/DDBJ whole genome shotgun (WGS) entry which is preliminary data.</text>
</comment>
<dbReference type="InterPro" id="IPR000504">
    <property type="entry name" value="RRM_dom"/>
</dbReference>
<dbReference type="GO" id="GO:0005634">
    <property type="term" value="C:nucleus"/>
    <property type="evidence" value="ECO:0007669"/>
    <property type="project" value="UniProtKB-SubCell"/>
</dbReference>
<keyword evidence="6 8" id="KW-0694">RNA-binding</keyword>
<evidence type="ECO:0000256" key="3">
    <source>
        <dbReference type="ARBA" id="ARBA00022723"/>
    </source>
</evidence>
<dbReference type="PROSITE" id="PS50199">
    <property type="entry name" value="ZF_RANBP2_2"/>
    <property type="match status" value="1"/>
</dbReference>
<evidence type="ECO:0000256" key="9">
    <source>
        <dbReference type="PROSITE-ProRule" id="PRU00322"/>
    </source>
</evidence>
<keyword evidence="5" id="KW-0862">Zinc</keyword>
<dbReference type="PROSITE" id="PS50102">
    <property type="entry name" value="RRM"/>
    <property type="match status" value="1"/>
</dbReference>
<evidence type="ECO:0000256" key="8">
    <source>
        <dbReference type="PROSITE-ProRule" id="PRU00176"/>
    </source>
</evidence>
<dbReference type="InterPro" id="IPR012677">
    <property type="entry name" value="Nucleotide-bd_a/b_plait_sf"/>
</dbReference>
<dbReference type="GO" id="GO:0006355">
    <property type="term" value="P:regulation of DNA-templated transcription"/>
    <property type="evidence" value="ECO:0007669"/>
    <property type="project" value="InterPro"/>
</dbReference>
<evidence type="ECO:0000259" key="12">
    <source>
        <dbReference type="PROSITE" id="PS50199"/>
    </source>
</evidence>
<evidence type="ECO:0000256" key="6">
    <source>
        <dbReference type="ARBA" id="ARBA00022884"/>
    </source>
</evidence>
<keyword evidence="4 9" id="KW-0863">Zinc-finger</keyword>
<organism evidence="13 14">
    <name type="scientific">Fasciola hepatica</name>
    <name type="common">Liver fluke</name>
    <dbReference type="NCBI Taxonomy" id="6192"/>
    <lineage>
        <taxon>Eukaryota</taxon>
        <taxon>Metazoa</taxon>
        <taxon>Spiralia</taxon>
        <taxon>Lophotrochozoa</taxon>
        <taxon>Platyhelminthes</taxon>
        <taxon>Trematoda</taxon>
        <taxon>Digenea</taxon>
        <taxon>Plagiorchiida</taxon>
        <taxon>Echinostomata</taxon>
        <taxon>Echinostomatoidea</taxon>
        <taxon>Fasciolidae</taxon>
        <taxon>Fasciola</taxon>
    </lineage>
</organism>
<feature type="compositionally biased region" description="Polar residues" evidence="10">
    <location>
        <begin position="380"/>
        <end position="395"/>
    </location>
</feature>
<evidence type="ECO:0000256" key="1">
    <source>
        <dbReference type="ARBA" id="ARBA00004123"/>
    </source>
</evidence>
<evidence type="ECO:0000259" key="11">
    <source>
        <dbReference type="PROSITE" id="PS50102"/>
    </source>
</evidence>
<evidence type="ECO:0000256" key="7">
    <source>
        <dbReference type="ARBA" id="ARBA00023242"/>
    </source>
</evidence>
<feature type="region of interest" description="Disordered" evidence="10">
    <location>
        <begin position="141"/>
        <end position="173"/>
    </location>
</feature>
<dbReference type="SMART" id="SM00360">
    <property type="entry name" value="RRM"/>
    <property type="match status" value="1"/>
</dbReference>
<name>A0A4E0R933_FASHE</name>
<dbReference type="Gene3D" id="4.10.1060.10">
    <property type="entry name" value="Zinc finger, RanBP2-type"/>
    <property type="match status" value="1"/>
</dbReference>
<accession>A0A4E0R933</accession>
<feature type="domain" description="RRM" evidence="11">
    <location>
        <begin position="181"/>
        <end position="278"/>
    </location>
</feature>
<dbReference type="PANTHER" id="PTHR23238">
    <property type="entry name" value="RNA BINDING PROTEIN"/>
    <property type="match status" value="1"/>
</dbReference>